<name>A0ABR5Q3J5_9ACTN</name>
<protein>
    <submittedName>
        <fullName evidence="7">ABC transporter, family 2</fullName>
    </submittedName>
</protein>
<comment type="caution">
    <text evidence="7">The sequence shown here is derived from an EMBL/GenBank/DDBJ whole genome shotgun (WGS) entry which is preliminary data.</text>
</comment>
<evidence type="ECO:0000256" key="2">
    <source>
        <dbReference type="ARBA" id="ARBA00022692"/>
    </source>
</evidence>
<feature type="transmembrane region" description="Helical" evidence="5">
    <location>
        <begin position="86"/>
        <end position="105"/>
    </location>
</feature>
<gene>
    <name evidence="7" type="ORF">IV60_GL000254</name>
</gene>
<dbReference type="Pfam" id="PF01061">
    <property type="entry name" value="ABC2_membrane"/>
    <property type="match status" value="1"/>
</dbReference>
<feature type="domain" description="ABC-2 type transporter transmembrane" evidence="6">
    <location>
        <begin position="17"/>
        <end position="133"/>
    </location>
</feature>
<dbReference type="GeneID" id="84904096"/>
<dbReference type="EMBL" id="JQCP01000001">
    <property type="protein sequence ID" value="KRO03076.1"/>
    <property type="molecule type" value="Genomic_DNA"/>
</dbReference>
<keyword evidence="2 5" id="KW-0812">Transmembrane</keyword>
<keyword evidence="8" id="KW-1185">Reference proteome</keyword>
<comment type="subcellular location">
    <subcellularLocation>
        <location evidence="1">Membrane</location>
        <topology evidence="1">Multi-pass membrane protein</topology>
    </subcellularLocation>
</comment>
<organism evidence="7 8">
    <name type="scientific">Lancefieldella rimae</name>
    <dbReference type="NCBI Taxonomy" id="1383"/>
    <lineage>
        <taxon>Bacteria</taxon>
        <taxon>Bacillati</taxon>
        <taxon>Actinomycetota</taxon>
        <taxon>Coriobacteriia</taxon>
        <taxon>Coriobacteriales</taxon>
        <taxon>Atopobiaceae</taxon>
        <taxon>Lancefieldella</taxon>
    </lineage>
</organism>
<reference evidence="7 8" key="1">
    <citation type="journal article" date="2015" name="Genome Announc.">
        <title>Expanding the biotechnology potential of lactobacilli through comparative genomics of 213 strains and associated genera.</title>
        <authorList>
            <person name="Sun Z."/>
            <person name="Harris H.M."/>
            <person name="McCann A."/>
            <person name="Guo C."/>
            <person name="Argimon S."/>
            <person name="Zhang W."/>
            <person name="Yang X."/>
            <person name="Jeffery I.B."/>
            <person name="Cooney J.C."/>
            <person name="Kagawa T.F."/>
            <person name="Liu W."/>
            <person name="Song Y."/>
            <person name="Salvetti E."/>
            <person name="Wrobel A."/>
            <person name="Rasinkangas P."/>
            <person name="Parkhill J."/>
            <person name="Rea M.C."/>
            <person name="O'Sullivan O."/>
            <person name="Ritari J."/>
            <person name="Douillard F.P."/>
            <person name="Paul Ross R."/>
            <person name="Yang R."/>
            <person name="Briner A.E."/>
            <person name="Felis G.E."/>
            <person name="de Vos W.M."/>
            <person name="Barrangou R."/>
            <person name="Klaenhammer T.R."/>
            <person name="Caufield P.W."/>
            <person name="Cui Y."/>
            <person name="Zhang H."/>
            <person name="O'Toole P.W."/>
        </authorList>
    </citation>
    <scope>NUCLEOTIDE SEQUENCE [LARGE SCALE GENOMIC DNA]</scope>
    <source>
        <strain evidence="7 8">DSM 7090</strain>
    </source>
</reference>
<keyword evidence="3 5" id="KW-1133">Transmembrane helix</keyword>
<evidence type="ECO:0000313" key="7">
    <source>
        <dbReference type="EMBL" id="KRO03076.1"/>
    </source>
</evidence>
<feature type="transmembrane region" description="Helical" evidence="5">
    <location>
        <begin position="141"/>
        <end position="163"/>
    </location>
</feature>
<proteinExistence type="predicted"/>
<evidence type="ECO:0000256" key="4">
    <source>
        <dbReference type="ARBA" id="ARBA00023136"/>
    </source>
</evidence>
<evidence type="ECO:0000256" key="1">
    <source>
        <dbReference type="ARBA" id="ARBA00004141"/>
    </source>
</evidence>
<dbReference type="Proteomes" id="UP000051927">
    <property type="component" value="Unassembled WGS sequence"/>
</dbReference>
<keyword evidence="4 5" id="KW-0472">Membrane</keyword>
<sequence length="175" mass="18658">MPSLKVIAFSRGGGGFPAFVTAHALIQTLLATIESALLSALFIPFARYPAVQEMTYLIISVGLLLAISFMAAVVGVHVLIRRNNFLAVSFSSVLLITFAGAFYPIDSLPTWAATIAAYNPITYLVDIIRAALFGIEPLLTPPLEIGICIAFLVGLIIAAFCVAHCPFDTSNVQNV</sequence>
<evidence type="ECO:0000313" key="8">
    <source>
        <dbReference type="Proteomes" id="UP000051927"/>
    </source>
</evidence>
<dbReference type="InterPro" id="IPR013525">
    <property type="entry name" value="ABC2_TM"/>
</dbReference>
<feature type="transmembrane region" description="Helical" evidence="5">
    <location>
        <begin position="20"/>
        <end position="43"/>
    </location>
</feature>
<feature type="transmembrane region" description="Helical" evidence="5">
    <location>
        <begin position="55"/>
        <end position="80"/>
    </location>
</feature>
<feature type="transmembrane region" description="Helical" evidence="5">
    <location>
        <begin position="117"/>
        <end position="135"/>
    </location>
</feature>
<dbReference type="RefSeq" id="WP_003148379.1">
    <property type="nucleotide sequence ID" value="NZ_JQCP01000001.1"/>
</dbReference>
<evidence type="ECO:0000259" key="6">
    <source>
        <dbReference type="Pfam" id="PF01061"/>
    </source>
</evidence>
<accession>A0ABR5Q3J5</accession>
<evidence type="ECO:0000256" key="5">
    <source>
        <dbReference type="SAM" id="Phobius"/>
    </source>
</evidence>
<evidence type="ECO:0000256" key="3">
    <source>
        <dbReference type="ARBA" id="ARBA00022989"/>
    </source>
</evidence>